<evidence type="ECO:0000256" key="1">
    <source>
        <dbReference type="ARBA" id="ARBA00022801"/>
    </source>
</evidence>
<accession>A0A4Q0QM91</accession>
<dbReference type="Gene3D" id="3.40.50.850">
    <property type="entry name" value="Isochorismatase-like"/>
    <property type="match status" value="1"/>
</dbReference>
<dbReference type="PANTHER" id="PTHR43540:SF15">
    <property type="entry name" value="BLR5631 PROTEIN"/>
    <property type="match status" value="1"/>
</dbReference>
<sequence length="210" mass="22063">MLGQRSALEILKIMTPAKTLLQLADADLTPPRLGDAALVLIDIQNEYLAGPLALPDAKPAIARAAALLARARERGSAIIHIAHRGKSGGLFDRSADRGAIVAELAPRADELVIEKELPNAFAGTDLQAQLAASGRKNIVLAGFMTHMCVSSTARAALDLGFRTTIDADACATRDLPDGRGGTLDARTIHEVALAELSDRFAIIARGDALT</sequence>
<gene>
    <name evidence="3" type="ORF">EAS61_17660</name>
</gene>
<dbReference type="InterPro" id="IPR050272">
    <property type="entry name" value="Isochorismatase-like_hydrls"/>
</dbReference>
<dbReference type="PANTHER" id="PTHR43540">
    <property type="entry name" value="PEROXYUREIDOACRYLATE/UREIDOACRYLATE AMIDOHYDROLASE-RELATED"/>
    <property type="match status" value="1"/>
</dbReference>
<protein>
    <submittedName>
        <fullName evidence="3">Cysteine hydrolase</fullName>
    </submittedName>
</protein>
<keyword evidence="1 3" id="KW-0378">Hydrolase</keyword>
<dbReference type="Proteomes" id="UP000290174">
    <property type="component" value="Unassembled WGS sequence"/>
</dbReference>
<evidence type="ECO:0000259" key="2">
    <source>
        <dbReference type="Pfam" id="PF00857"/>
    </source>
</evidence>
<feature type="domain" description="Isochorismatase-like" evidence="2">
    <location>
        <begin position="36"/>
        <end position="204"/>
    </location>
</feature>
<organism evidence="3 4">
    <name type="scientific">Bradyrhizobium zhanjiangense</name>
    <dbReference type="NCBI Taxonomy" id="1325107"/>
    <lineage>
        <taxon>Bacteria</taxon>
        <taxon>Pseudomonadati</taxon>
        <taxon>Pseudomonadota</taxon>
        <taxon>Alphaproteobacteria</taxon>
        <taxon>Hyphomicrobiales</taxon>
        <taxon>Nitrobacteraceae</taxon>
        <taxon>Bradyrhizobium</taxon>
    </lineage>
</organism>
<dbReference type="CDD" id="cd01014">
    <property type="entry name" value="nicotinamidase_related"/>
    <property type="match status" value="1"/>
</dbReference>
<dbReference type="AlphaFoldDB" id="A0A4Q0QM91"/>
<dbReference type="InterPro" id="IPR036380">
    <property type="entry name" value="Isochorismatase-like_sf"/>
</dbReference>
<name>A0A4Q0QM91_9BRAD</name>
<dbReference type="Pfam" id="PF00857">
    <property type="entry name" value="Isochorismatase"/>
    <property type="match status" value="1"/>
</dbReference>
<dbReference type="SUPFAM" id="SSF52499">
    <property type="entry name" value="Isochorismatase-like hydrolases"/>
    <property type="match status" value="1"/>
</dbReference>
<evidence type="ECO:0000313" key="3">
    <source>
        <dbReference type="EMBL" id="RXG96014.1"/>
    </source>
</evidence>
<dbReference type="GO" id="GO:0016787">
    <property type="term" value="F:hydrolase activity"/>
    <property type="evidence" value="ECO:0007669"/>
    <property type="project" value="UniProtKB-KW"/>
</dbReference>
<dbReference type="EMBL" id="RKMK01000014">
    <property type="protein sequence ID" value="RXG96014.1"/>
    <property type="molecule type" value="Genomic_DNA"/>
</dbReference>
<proteinExistence type="predicted"/>
<comment type="caution">
    <text evidence="3">The sequence shown here is derived from an EMBL/GenBank/DDBJ whole genome shotgun (WGS) entry which is preliminary data.</text>
</comment>
<evidence type="ECO:0000313" key="4">
    <source>
        <dbReference type="Proteomes" id="UP000290174"/>
    </source>
</evidence>
<reference evidence="3 4" key="1">
    <citation type="submission" date="2018-11" db="EMBL/GenBank/DDBJ databases">
        <title>Bradyrhizobium sp. nov., isolated from effective nodules of peanut in China.</title>
        <authorList>
            <person name="Li Y."/>
        </authorList>
    </citation>
    <scope>NUCLEOTIDE SEQUENCE [LARGE SCALE GENOMIC DNA]</scope>
    <source>
        <strain evidence="3 4">CCBAU 51770</strain>
    </source>
</reference>
<dbReference type="InterPro" id="IPR000868">
    <property type="entry name" value="Isochorismatase-like_dom"/>
</dbReference>